<name>A0A7D5STL1_9GAMM</name>
<evidence type="ECO:0000313" key="2">
    <source>
        <dbReference type="EMBL" id="QLH64335.1"/>
    </source>
</evidence>
<dbReference type="Pfam" id="PF01526">
    <property type="entry name" value="DDE_Tnp_Tn3"/>
    <property type="match status" value="1"/>
</dbReference>
<dbReference type="AlphaFoldDB" id="A0A7D5STL1"/>
<proteinExistence type="predicted"/>
<organism evidence="2 3">
    <name type="scientific">Serratia symbiotica</name>
    <dbReference type="NCBI Taxonomy" id="138074"/>
    <lineage>
        <taxon>Bacteria</taxon>
        <taxon>Pseudomonadati</taxon>
        <taxon>Pseudomonadota</taxon>
        <taxon>Gammaproteobacteria</taxon>
        <taxon>Enterobacterales</taxon>
        <taxon>Yersiniaceae</taxon>
        <taxon>Serratia</taxon>
    </lineage>
</organism>
<sequence>MESWHQLRSAIARVSGKKEMTGQNDIELEISNQGGRLLNIIIIYYNSALLSHLSPLGWEHIILIGDYHIG</sequence>
<dbReference type="EMBL" id="CP050855">
    <property type="protein sequence ID" value="QLH64335.1"/>
    <property type="molecule type" value="Genomic_DNA"/>
</dbReference>
<reference evidence="2 3" key="1">
    <citation type="journal article" date="2014" name="Genome Announc.">
        <title>Whole-Genome Sequence of Serratia symbiotica Strain CWBI-2.3T, a Free-Living Symbiont of the Black Bean Aphid Aphis fabae.</title>
        <authorList>
            <person name="Foray V."/>
            <person name="Grigorescu A.S."/>
            <person name="Sabri A."/>
            <person name="Haubruge E."/>
            <person name="Lognay G."/>
            <person name="Francis F."/>
            <person name="Fauconnier M.L."/>
            <person name="Hance T."/>
            <person name="Thonart P."/>
        </authorList>
    </citation>
    <scope>NUCLEOTIDE SEQUENCE [LARGE SCALE GENOMIC DNA]</scope>
    <source>
        <strain evidence="2">CWBI-2.3</strain>
    </source>
</reference>
<feature type="domain" description="Tn3 transposase DDE" evidence="1">
    <location>
        <begin position="1"/>
        <end position="50"/>
    </location>
</feature>
<dbReference type="Proteomes" id="UP000042738">
    <property type="component" value="Chromosome"/>
</dbReference>
<protein>
    <submittedName>
        <fullName evidence="2">Transposase</fullName>
    </submittedName>
</protein>
<dbReference type="InterPro" id="IPR002513">
    <property type="entry name" value="Tn3_Tnp_DDE_dom"/>
</dbReference>
<gene>
    <name evidence="2" type="ORF">SYMBAF_08095</name>
</gene>
<accession>A0A7D5STL1</accession>
<evidence type="ECO:0000259" key="1">
    <source>
        <dbReference type="Pfam" id="PF01526"/>
    </source>
</evidence>
<evidence type="ECO:0000313" key="3">
    <source>
        <dbReference type="Proteomes" id="UP000042738"/>
    </source>
</evidence>